<dbReference type="InterPro" id="IPR003599">
    <property type="entry name" value="Ig_sub"/>
</dbReference>
<dbReference type="SMART" id="SM00408">
    <property type="entry name" value="IGc2"/>
    <property type="match status" value="2"/>
</dbReference>
<dbReference type="EMBL" id="UFQT01002017">
    <property type="protein sequence ID" value="SSX32418.1"/>
    <property type="molecule type" value="Genomic_DNA"/>
</dbReference>
<name>A0A336N222_CULSO</name>
<accession>A0A336N222</accession>
<keyword evidence="2" id="KW-0677">Repeat</keyword>
<dbReference type="Pfam" id="PF13927">
    <property type="entry name" value="Ig_3"/>
    <property type="match status" value="1"/>
</dbReference>
<dbReference type="AlphaFoldDB" id="A0A336N222"/>
<evidence type="ECO:0000313" key="6">
    <source>
        <dbReference type="EMBL" id="SSX32418.1"/>
    </source>
</evidence>
<feature type="domain" description="Ig-like" evidence="5">
    <location>
        <begin position="211"/>
        <end position="339"/>
    </location>
</feature>
<dbReference type="PANTHER" id="PTHR12231">
    <property type="entry name" value="CTX-RELATED TYPE I TRANSMEMBRANE PROTEIN"/>
    <property type="match status" value="1"/>
</dbReference>
<evidence type="ECO:0000256" key="4">
    <source>
        <dbReference type="ARBA" id="ARBA00023319"/>
    </source>
</evidence>
<dbReference type="SUPFAM" id="SSF48726">
    <property type="entry name" value="Immunoglobulin"/>
    <property type="match status" value="3"/>
</dbReference>
<dbReference type="InterPro" id="IPR051170">
    <property type="entry name" value="Neural/epithelial_adhesion"/>
</dbReference>
<keyword evidence="3" id="KW-1015">Disulfide bond</keyword>
<sequence length="450" mass="49761">MRASDQTVLALGNRVVTHNSRYAVTHDESTATVWTLKIKSVRESDRGCYMCQINTTPMQKQLGCVDIYLPPDISDEESSSDLTIKEGENASLYCNAHGHPTPRITWRRNDGAPIWLSSIPSNSNYDNGLNSSGNSNKSKNITTNIRGTTTIKTMNAYTRVATQIKVDTFSGNYLNLSNVQREQMGAYLCIASNDIPPAISKRVVLNVKFAPNVTTPRTLFGSYVDSDVTIECTVEAFPLAVNYWIKGTKSLKAYDIDKYYNANSMNHNSIGTGIVTQMPTTGTKDEIISLSEKYEIQEEKISSYKSKILLKIKNFSEADDGTYTCISTNTLGKANKTIRIYAMRRPTTTTTTATPEPTTTTTRLYTTTTSTMPTTRSTTPSTTTSTTTTENYLDFAYTNGIYKDHFMGDNYVNPHRAVQSPPSQTGGTSSPKLLLCNCIVSIMISTVLQR</sequence>
<evidence type="ECO:0000256" key="2">
    <source>
        <dbReference type="ARBA" id="ARBA00022737"/>
    </source>
</evidence>
<dbReference type="InterPro" id="IPR003598">
    <property type="entry name" value="Ig_sub2"/>
</dbReference>
<feature type="domain" description="Ig-like" evidence="5">
    <location>
        <begin position="71"/>
        <end position="200"/>
    </location>
</feature>
<keyword evidence="4" id="KW-0393">Immunoglobulin domain</keyword>
<dbReference type="SMART" id="SM00409">
    <property type="entry name" value="IG"/>
    <property type="match status" value="2"/>
</dbReference>
<dbReference type="GO" id="GO:0043005">
    <property type="term" value="C:neuron projection"/>
    <property type="evidence" value="ECO:0007669"/>
    <property type="project" value="TreeGrafter"/>
</dbReference>
<reference evidence="6" key="1">
    <citation type="submission" date="2018-07" db="EMBL/GenBank/DDBJ databases">
        <authorList>
            <person name="Quirk P.G."/>
            <person name="Krulwich T.A."/>
        </authorList>
    </citation>
    <scope>NUCLEOTIDE SEQUENCE</scope>
</reference>
<evidence type="ECO:0000256" key="1">
    <source>
        <dbReference type="ARBA" id="ARBA00022729"/>
    </source>
</evidence>
<dbReference type="InterPro" id="IPR036179">
    <property type="entry name" value="Ig-like_dom_sf"/>
</dbReference>
<dbReference type="PANTHER" id="PTHR12231:SF105">
    <property type="entry name" value="LACHESIN-LIKE PROTEIN"/>
    <property type="match status" value="1"/>
</dbReference>
<keyword evidence="1" id="KW-0732">Signal</keyword>
<dbReference type="Gene3D" id="2.60.40.10">
    <property type="entry name" value="Immunoglobulins"/>
    <property type="match status" value="3"/>
</dbReference>
<evidence type="ECO:0000259" key="5">
    <source>
        <dbReference type="PROSITE" id="PS50835"/>
    </source>
</evidence>
<proteinExistence type="predicted"/>
<dbReference type="PROSITE" id="PS50835">
    <property type="entry name" value="IG_LIKE"/>
    <property type="match status" value="2"/>
</dbReference>
<protein>
    <submittedName>
        <fullName evidence="6">CSON004957 protein</fullName>
    </submittedName>
</protein>
<dbReference type="InterPro" id="IPR007110">
    <property type="entry name" value="Ig-like_dom"/>
</dbReference>
<organism evidence="6">
    <name type="scientific">Culicoides sonorensis</name>
    <name type="common">Biting midge</name>
    <dbReference type="NCBI Taxonomy" id="179676"/>
    <lineage>
        <taxon>Eukaryota</taxon>
        <taxon>Metazoa</taxon>
        <taxon>Ecdysozoa</taxon>
        <taxon>Arthropoda</taxon>
        <taxon>Hexapoda</taxon>
        <taxon>Insecta</taxon>
        <taxon>Pterygota</taxon>
        <taxon>Neoptera</taxon>
        <taxon>Endopterygota</taxon>
        <taxon>Diptera</taxon>
        <taxon>Nematocera</taxon>
        <taxon>Chironomoidea</taxon>
        <taxon>Ceratopogonidae</taxon>
        <taxon>Ceratopogoninae</taxon>
        <taxon>Culicoides</taxon>
        <taxon>Monoculicoides</taxon>
    </lineage>
</organism>
<dbReference type="VEuPathDB" id="VectorBase:CSON004957"/>
<evidence type="ECO:0000256" key="3">
    <source>
        <dbReference type="ARBA" id="ARBA00023157"/>
    </source>
</evidence>
<gene>
    <name evidence="6" type="primary">CSON004957</name>
</gene>
<dbReference type="InterPro" id="IPR013783">
    <property type="entry name" value="Ig-like_fold"/>
</dbReference>